<keyword evidence="2" id="KW-0805">Transcription regulation</keyword>
<dbReference type="Pfam" id="PF00126">
    <property type="entry name" value="HTH_1"/>
    <property type="match status" value="1"/>
</dbReference>
<dbReference type="SUPFAM" id="SSF53850">
    <property type="entry name" value="Periplasmic binding protein-like II"/>
    <property type="match status" value="1"/>
</dbReference>
<dbReference type="SUPFAM" id="SSF46785">
    <property type="entry name" value="Winged helix' DNA-binding domain"/>
    <property type="match status" value="1"/>
</dbReference>
<organism evidence="6 7">
    <name type="scientific">Dokdonella ginsengisoli</name>
    <dbReference type="NCBI Taxonomy" id="363846"/>
    <lineage>
        <taxon>Bacteria</taxon>
        <taxon>Pseudomonadati</taxon>
        <taxon>Pseudomonadota</taxon>
        <taxon>Gammaproteobacteria</taxon>
        <taxon>Lysobacterales</taxon>
        <taxon>Rhodanobacteraceae</taxon>
        <taxon>Dokdonella</taxon>
    </lineage>
</organism>
<dbReference type="InterPro" id="IPR058163">
    <property type="entry name" value="LysR-type_TF_proteobact-type"/>
</dbReference>
<reference evidence="7" key="1">
    <citation type="journal article" date="2019" name="Int. J. Syst. Evol. Microbiol.">
        <title>The Global Catalogue of Microorganisms (GCM) 10K type strain sequencing project: providing services to taxonomists for standard genome sequencing and annotation.</title>
        <authorList>
            <consortium name="The Broad Institute Genomics Platform"/>
            <consortium name="The Broad Institute Genome Sequencing Center for Infectious Disease"/>
            <person name="Wu L."/>
            <person name="Ma J."/>
        </authorList>
    </citation>
    <scope>NUCLEOTIDE SEQUENCE [LARGE SCALE GENOMIC DNA]</scope>
    <source>
        <strain evidence="7">CCUG 30340</strain>
    </source>
</reference>
<comment type="similarity">
    <text evidence="1">Belongs to the LysR transcriptional regulatory family.</text>
</comment>
<dbReference type="Proteomes" id="UP001595886">
    <property type="component" value="Unassembled WGS sequence"/>
</dbReference>
<dbReference type="PROSITE" id="PS50931">
    <property type="entry name" value="HTH_LYSR"/>
    <property type="match status" value="1"/>
</dbReference>
<dbReference type="PANTHER" id="PTHR30537:SF31">
    <property type="entry name" value="TRANSCRIPTIONAL REGULATOR, LYSR FAMILY"/>
    <property type="match status" value="1"/>
</dbReference>
<dbReference type="RefSeq" id="WP_380021926.1">
    <property type="nucleotide sequence ID" value="NZ_JBHSHD010000010.1"/>
</dbReference>
<dbReference type="Gene3D" id="1.10.10.10">
    <property type="entry name" value="Winged helix-like DNA-binding domain superfamily/Winged helix DNA-binding domain"/>
    <property type="match status" value="1"/>
</dbReference>
<evidence type="ECO:0000256" key="4">
    <source>
        <dbReference type="ARBA" id="ARBA00023163"/>
    </source>
</evidence>
<comment type="caution">
    <text evidence="6">The sequence shown here is derived from an EMBL/GenBank/DDBJ whole genome shotgun (WGS) entry which is preliminary data.</text>
</comment>
<sequence length="328" mass="35938">MNDLNDLFYFAKIVEHGSLSAASAALGIAKSVLSQHLSRLEAHLGVRLLQRDTRKLQITDVGARYYQRCRAVLAEVERANSVIDDARGTPRGVVRVTSPVNFAQTILAPLLADFMLEYPEVEIVLDMTNREVDLIAEGYDVVLRIAPGIRASSLAVRSFVLRRHQLVASPAYVERHGLPRAPEDLRGAIGLGGLLDLGRGNRHSWRLTGPDGQITEIAFSPRLVTEDIVVIRHAALGGCGIAELPTVMCRDEIADGRLIVLLPEWSLPEMTLYTVFPSRKGLAPAVRCFIDYLSEHLREALDSAFSGVQPFGEVWSAASPRLRVASSG</sequence>
<dbReference type="InterPro" id="IPR005119">
    <property type="entry name" value="LysR_subst-bd"/>
</dbReference>
<protein>
    <submittedName>
        <fullName evidence="6">LysR substrate-binding domain-containing protein</fullName>
    </submittedName>
</protein>
<dbReference type="InterPro" id="IPR036388">
    <property type="entry name" value="WH-like_DNA-bd_sf"/>
</dbReference>
<dbReference type="Pfam" id="PF03466">
    <property type="entry name" value="LysR_substrate"/>
    <property type="match status" value="1"/>
</dbReference>
<gene>
    <name evidence="6" type="ORF">ACFO6Q_15055</name>
</gene>
<proteinExistence type="inferred from homology"/>
<evidence type="ECO:0000313" key="6">
    <source>
        <dbReference type="EMBL" id="MFC4821651.1"/>
    </source>
</evidence>
<evidence type="ECO:0000256" key="1">
    <source>
        <dbReference type="ARBA" id="ARBA00009437"/>
    </source>
</evidence>
<evidence type="ECO:0000256" key="3">
    <source>
        <dbReference type="ARBA" id="ARBA00023125"/>
    </source>
</evidence>
<dbReference type="Gene3D" id="3.40.190.290">
    <property type="match status" value="1"/>
</dbReference>
<evidence type="ECO:0000259" key="5">
    <source>
        <dbReference type="PROSITE" id="PS50931"/>
    </source>
</evidence>
<keyword evidence="4" id="KW-0804">Transcription</keyword>
<keyword evidence="7" id="KW-1185">Reference proteome</keyword>
<evidence type="ECO:0000313" key="7">
    <source>
        <dbReference type="Proteomes" id="UP001595886"/>
    </source>
</evidence>
<dbReference type="InterPro" id="IPR000847">
    <property type="entry name" value="LysR_HTH_N"/>
</dbReference>
<accession>A0ABV9QX52</accession>
<feature type="domain" description="HTH lysR-type" evidence="5">
    <location>
        <begin position="1"/>
        <end position="59"/>
    </location>
</feature>
<evidence type="ECO:0000256" key="2">
    <source>
        <dbReference type="ARBA" id="ARBA00023015"/>
    </source>
</evidence>
<name>A0ABV9QX52_9GAMM</name>
<keyword evidence="3" id="KW-0238">DNA-binding</keyword>
<dbReference type="InterPro" id="IPR036390">
    <property type="entry name" value="WH_DNA-bd_sf"/>
</dbReference>
<dbReference type="EMBL" id="JBHSHD010000010">
    <property type="protein sequence ID" value="MFC4821651.1"/>
    <property type="molecule type" value="Genomic_DNA"/>
</dbReference>
<dbReference type="PANTHER" id="PTHR30537">
    <property type="entry name" value="HTH-TYPE TRANSCRIPTIONAL REGULATOR"/>
    <property type="match status" value="1"/>
</dbReference>